<dbReference type="KEGG" id="boz:DBV39_09850"/>
<dbReference type="Proteomes" id="UP000244571">
    <property type="component" value="Chromosome"/>
</dbReference>
<organism evidence="2 4">
    <name type="scientific">Orrella marina</name>
    <dbReference type="NCBI Taxonomy" id="2163011"/>
    <lineage>
        <taxon>Bacteria</taxon>
        <taxon>Pseudomonadati</taxon>
        <taxon>Pseudomonadota</taxon>
        <taxon>Betaproteobacteria</taxon>
        <taxon>Burkholderiales</taxon>
        <taxon>Alcaligenaceae</taxon>
        <taxon>Orrella</taxon>
    </lineage>
</organism>
<feature type="coiled-coil region" evidence="1">
    <location>
        <begin position="152"/>
        <end position="179"/>
    </location>
</feature>
<dbReference type="PIRSF" id="PIRSF010372">
    <property type="entry name" value="PaiB"/>
    <property type="match status" value="1"/>
</dbReference>
<dbReference type="EMBL" id="CP028901">
    <property type="protein sequence ID" value="AWB34725.1"/>
    <property type="molecule type" value="Genomic_DNA"/>
</dbReference>
<sequence length="214" mass="23852">MYRPKYHALNDLAQMHAHIDQYPLGGWACQTGDGLVANHIPFVLDRTYGESGRLIGHVSRVNPVWRLLLAGAPSVVMFLGPQAYITPSWYPGKEGHGKVVPTWNYVTVHAHGNARAVEDGEWILSMLHQLTDAQESSRPTPWSVKDAPTDYVEKLLRAIVGIEIRIDRLEGRLKVSQDEALVDRHGTVDGLMAEQDSQSNAMAELVRQQIDSPQ</sequence>
<proteinExistence type="predicted"/>
<dbReference type="AlphaFoldDB" id="A0A2R4XJN4"/>
<dbReference type="PANTHER" id="PTHR35802">
    <property type="entry name" value="PROTEASE SYNTHASE AND SPORULATION PROTEIN PAI 2"/>
    <property type="match status" value="1"/>
</dbReference>
<evidence type="ECO:0000313" key="2">
    <source>
        <dbReference type="EMBL" id="AWB33963.1"/>
    </source>
</evidence>
<keyword evidence="4" id="KW-1185">Reference proteome</keyword>
<evidence type="ECO:0000313" key="4">
    <source>
        <dbReference type="Proteomes" id="UP000244571"/>
    </source>
</evidence>
<dbReference type="PANTHER" id="PTHR35802:SF1">
    <property type="entry name" value="PROTEASE SYNTHASE AND SPORULATION PROTEIN PAI 2"/>
    <property type="match status" value="1"/>
</dbReference>
<dbReference type="Pfam" id="PF04299">
    <property type="entry name" value="FMN_bind_2"/>
    <property type="match status" value="1"/>
</dbReference>
<dbReference type="EMBL" id="CP028901">
    <property type="protein sequence ID" value="AWB33963.1"/>
    <property type="molecule type" value="Genomic_DNA"/>
</dbReference>
<keyword evidence="1" id="KW-0175">Coiled coil</keyword>
<protein>
    <submittedName>
        <fullName evidence="2">Transcriptional regulator</fullName>
    </submittedName>
</protein>
<accession>A0A2R4XJN4</accession>
<dbReference type="InterPro" id="IPR012349">
    <property type="entry name" value="Split_barrel_FMN-bd"/>
</dbReference>
<evidence type="ECO:0000313" key="3">
    <source>
        <dbReference type="EMBL" id="AWB34725.1"/>
    </source>
</evidence>
<dbReference type="KEGG" id="boz:DBV39_14465"/>
<gene>
    <name evidence="2" type="ORF">DBV39_09850</name>
    <name evidence="3" type="ORF">DBV39_14465</name>
</gene>
<dbReference type="SUPFAM" id="SSF50475">
    <property type="entry name" value="FMN-binding split barrel"/>
    <property type="match status" value="1"/>
</dbReference>
<dbReference type="InterPro" id="IPR007396">
    <property type="entry name" value="TR_PAI2-type"/>
</dbReference>
<dbReference type="Gene3D" id="2.30.110.10">
    <property type="entry name" value="Electron Transport, Fmn-binding Protein, Chain A"/>
    <property type="match status" value="1"/>
</dbReference>
<dbReference type="OrthoDB" id="9794948at2"/>
<reference evidence="2 4" key="1">
    <citation type="submission" date="2018-04" db="EMBL/GenBank/DDBJ databases">
        <title>Bordetella sp. HZ20 isolated from seawater.</title>
        <authorList>
            <person name="Sun C."/>
        </authorList>
    </citation>
    <scope>NUCLEOTIDE SEQUENCE [LARGE SCALE GENOMIC DNA]</scope>
    <source>
        <strain evidence="2 4">HZ20</strain>
    </source>
</reference>
<dbReference type="RefSeq" id="WP_108621387.1">
    <property type="nucleotide sequence ID" value="NZ_CP028901.1"/>
</dbReference>
<evidence type="ECO:0000256" key="1">
    <source>
        <dbReference type="SAM" id="Coils"/>
    </source>
</evidence>
<name>A0A2R4XJN4_9BURK</name>